<gene>
    <name evidence="1" type="ORF">DSLASN_09220</name>
</gene>
<evidence type="ECO:0000313" key="2">
    <source>
        <dbReference type="Proteomes" id="UP001320148"/>
    </source>
</evidence>
<keyword evidence="2" id="KW-1185">Reference proteome</keyword>
<dbReference type="EMBL" id="AP024488">
    <property type="protein sequence ID" value="BCS95290.1"/>
    <property type="molecule type" value="Genomic_DNA"/>
</dbReference>
<name>A0ABM7PCJ4_9BACT</name>
<accession>A0ABM7PCJ4</accession>
<sequence length="48" mass="5358">MHLIALFSRSGNGRLARFSAIQLTLDIPLDKRNPGWRTIKDNAHGAPM</sequence>
<dbReference type="Proteomes" id="UP001320148">
    <property type="component" value="Chromosome"/>
</dbReference>
<protein>
    <submittedName>
        <fullName evidence="1">Uncharacterized protein</fullName>
    </submittedName>
</protein>
<evidence type="ECO:0000313" key="1">
    <source>
        <dbReference type="EMBL" id="BCS95290.1"/>
    </source>
</evidence>
<reference evidence="1 2" key="1">
    <citation type="submission" date="2021-02" db="EMBL/GenBank/DDBJ databases">
        <title>Complete genome of Desulfoluna sp. strain ASN36.</title>
        <authorList>
            <person name="Takahashi A."/>
            <person name="Kojima H."/>
            <person name="Fukui M."/>
        </authorList>
    </citation>
    <scope>NUCLEOTIDE SEQUENCE [LARGE SCALE GENOMIC DNA]</scope>
    <source>
        <strain evidence="1 2">ASN36</strain>
    </source>
</reference>
<proteinExistence type="predicted"/>
<organism evidence="1 2">
    <name type="scientific">Desulfoluna limicola</name>
    <dbReference type="NCBI Taxonomy" id="2810562"/>
    <lineage>
        <taxon>Bacteria</taxon>
        <taxon>Pseudomonadati</taxon>
        <taxon>Thermodesulfobacteriota</taxon>
        <taxon>Desulfobacteria</taxon>
        <taxon>Desulfobacterales</taxon>
        <taxon>Desulfolunaceae</taxon>
        <taxon>Desulfoluna</taxon>
    </lineage>
</organism>